<feature type="compositionally biased region" description="Low complexity" evidence="1">
    <location>
        <begin position="1779"/>
        <end position="1827"/>
    </location>
</feature>
<feature type="region of interest" description="Disordered" evidence="1">
    <location>
        <begin position="1228"/>
        <end position="1577"/>
    </location>
</feature>
<feature type="compositionally biased region" description="Polar residues" evidence="1">
    <location>
        <begin position="1729"/>
        <end position="1740"/>
    </location>
</feature>
<feature type="compositionally biased region" description="Pro residues" evidence="1">
    <location>
        <begin position="1912"/>
        <end position="1922"/>
    </location>
</feature>
<feature type="compositionally biased region" description="Low complexity" evidence="1">
    <location>
        <begin position="1841"/>
        <end position="1852"/>
    </location>
</feature>
<feature type="compositionally biased region" description="Polar residues" evidence="1">
    <location>
        <begin position="1305"/>
        <end position="1316"/>
    </location>
</feature>
<organism evidence="2 3">
    <name type="scientific">Seminavis robusta</name>
    <dbReference type="NCBI Taxonomy" id="568900"/>
    <lineage>
        <taxon>Eukaryota</taxon>
        <taxon>Sar</taxon>
        <taxon>Stramenopiles</taxon>
        <taxon>Ochrophyta</taxon>
        <taxon>Bacillariophyta</taxon>
        <taxon>Bacillariophyceae</taxon>
        <taxon>Bacillariophycidae</taxon>
        <taxon>Naviculales</taxon>
        <taxon>Naviculaceae</taxon>
        <taxon>Seminavis</taxon>
    </lineage>
</organism>
<feature type="compositionally biased region" description="Pro residues" evidence="1">
    <location>
        <begin position="1828"/>
        <end position="1840"/>
    </location>
</feature>
<keyword evidence="3" id="KW-1185">Reference proteome</keyword>
<proteinExistence type="predicted"/>
<feature type="compositionally biased region" description="Low complexity" evidence="1">
    <location>
        <begin position="1697"/>
        <end position="1720"/>
    </location>
</feature>
<feature type="compositionally biased region" description="Low complexity" evidence="1">
    <location>
        <begin position="1533"/>
        <end position="1558"/>
    </location>
</feature>
<feature type="compositionally biased region" description="Low complexity" evidence="1">
    <location>
        <begin position="1458"/>
        <end position="1488"/>
    </location>
</feature>
<reference evidence="2" key="1">
    <citation type="submission" date="2020-06" db="EMBL/GenBank/DDBJ databases">
        <authorList>
            <consortium name="Plant Systems Biology data submission"/>
        </authorList>
    </citation>
    <scope>NUCLEOTIDE SEQUENCE</scope>
    <source>
        <strain evidence="2">D6</strain>
    </source>
</reference>
<feature type="compositionally biased region" description="Low complexity" evidence="1">
    <location>
        <begin position="1385"/>
        <end position="1414"/>
    </location>
</feature>
<feature type="region of interest" description="Disordered" evidence="1">
    <location>
        <begin position="137"/>
        <end position="235"/>
    </location>
</feature>
<feature type="compositionally biased region" description="Low complexity" evidence="1">
    <location>
        <begin position="1566"/>
        <end position="1577"/>
    </location>
</feature>
<name>A0A9N8EHL5_9STRA</name>
<feature type="compositionally biased region" description="Low complexity" evidence="1">
    <location>
        <begin position="1280"/>
        <end position="1298"/>
    </location>
</feature>
<sequence>MVALRSAGVIAINHDQAPDVRCTESSQPVESFLDVTHVFSLQDDNVVDDWRPTETEQQMLGDFFVETYNTEQAGPEFCDPHYRRLSSISVDAMRYSNNELEILKSRQNDNTTVVAWKARYTLNGYWDGYRGSTNEGFLASTQRHDPDHTSQQHHSWFSHQHSARPGGFPPHQSSGGADHAGWLRRSPRDEIQAENRGFSRSTNGNDQLRERSTRSGRTLRFHGEEEGDHQPTLLRQECQCPSDDAKRRPPNHEEFLLAFNNAVREMRSSDHSTRRFMPSGLRYIRQVAQVDDNSKDLQRPSVAFETTVQLWVPTTTDGSSLPLPRHVLESALLDAFDDDHSHHYGLRSHDLISVQHVELMTRLAPSLEGHEIVEFTLAGICRHCNLLDNSSPQSPWDRWLQTAVSQVQDSFETNARRRLAEPPSNKQDLVDVVEYDCSSNKDQFDATVYVRLWDDENVNLTWLEENFMEAYNLLTFTLCDNPLFRNVVSAKATPLAPNQTITEEALDALLLLETYSDMNQSDVDLLNATIYTLEVVAECDKCNSTTPLFHKFPRLNETTMEQNSTVAPDTTTEAITLAPQFGGPFFLPGSNTRPSLGIARQGSDPTSTCVCPKNDSNAFRAPTAEEFQFFFNERLNLSLGDPSAAMQVAEEQRIDCGTSTDFFSSYAYVSFDIQFIDISEQDMAKLQQTFAETYNELSYKTCDKYYRKVVNATILIGPSSDLIPLRRNLQETETPSMMIDSSPTWLDLDEPRMLNQGLVENNVCKCPAGVEPGINGSPSEDEFLEAFNQRLESLNLSSVDSAEQVVEGYEVDCPSNASIFSSAVFSDVTIDFDKLTLEEKNVLEATFRDTYNALTYFLCDGDFRSVVEVDLQRELQMRSQVCICPDGVDIGQGPTIEQFQTLFNQRLDELVAGGILTSVSVGTNVAIVTMMVEGQQVDCIADVEQFESAVYTGLRLNELQVDGAAMSEIESGFMSLYNTISFEGCDSFFRRVTSVELVVGQNFVSRRLQQDAFGPGEDASIAQNLTLASNDTDSSNALEGEACYCAAGIEPDGRGPSPEEFAPELDEIIDMATGGNGIDNTENEGSGSDDIIIAEVDVSCADLSRSLDIVDARYSVLYPSEILTLSPEDTEVFLSGNYPAAYNVFRIDTCSPILLQASIVNGARRLQQGASGFVTIDSRIVSLQPIEFVSETVQLFRDETHRIAVAQRLLELLNLFLLDRSPDFELFPTPTLAPSGTPSAQPTFEPTPEPTNDPTSEPTVEPTLEPTSEPTFLPSPQPTFSPTVSPSAAPSLSPSDIPTKAPTLLPSSIPTVTPGNPSASPTTATPSSPPSTIPTVSPSEVPSLPPSSTPSSLPSRSPSASPSISPSDVPTDVPTASPSLIPTVTPGNPSASPTTATPSLSPSTRPTGSPSEVPSVPPSTTPSSLPSSSPTTSPSLSPSISPSDVPTDIPTASPTSIPTVTPGAPSASPTTSTPSSSPSGIPTGTPSSVPTPPPSNAPTAPPTNAPTAPPTNPPTAPPTNAPTEPPTNPPTDMPSSSPSQSQSPSSAPSNLPSLEPSSVPSPMPSLNPSSAPSVVPSSSPTTLASFCGFLPFSEAVTVGFDDEISGVSNPELLSSFKTAFSATRNETCSPWLVGVKLLRVGFSEANFIAETDRIGGDPFIRSGRQKLYLDSMTSSTGVPAVYVRVDSVPTSSPTGRPSFRPSLQPSSSPSSIPSLSPSGEPSERAEPSLSPSEVPTLSSRPSASPSLIPSMPPSLTPSEYPTASPHPSGLPTVSPSKAPSDTPSVSPTSSSSPSVSPSTTPSTSPSSNPSEAPSLSSIPSVSPSRIPSTPPSFAPSPIPSASPSYSPSFAPSDLPSFNPSPAPSDTPSESPTFSSSPSISPSITPSPSISSPPSQSPTLSSNPSVLPSSIPSTPPSTVPSAPPTLSTSPSVSPSSIPSKHPVIPKCISHFKLQP</sequence>
<feature type="compositionally biased region" description="Low complexity" evidence="1">
    <location>
        <begin position="1923"/>
        <end position="1942"/>
    </location>
</feature>
<evidence type="ECO:0000313" key="2">
    <source>
        <dbReference type="EMBL" id="CAB9520923.1"/>
    </source>
</evidence>
<dbReference type="EMBL" id="CAICTM010001144">
    <property type="protein sequence ID" value="CAB9520923.1"/>
    <property type="molecule type" value="Genomic_DNA"/>
</dbReference>
<feature type="compositionally biased region" description="Polar residues" evidence="1">
    <location>
        <begin position="1232"/>
        <end position="1244"/>
    </location>
</feature>
<evidence type="ECO:0000256" key="1">
    <source>
        <dbReference type="SAM" id="MobiDB-lite"/>
    </source>
</evidence>
<feature type="compositionally biased region" description="Low complexity" evidence="1">
    <location>
        <begin position="1317"/>
        <end position="1326"/>
    </location>
</feature>
<feature type="compositionally biased region" description="Low complexity" evidence="1">
    <location>
        <begin position="1333"/>
        <end position="1342"/>
    </location>
</feature>
<gene>
    <name evidence="2" type="ORF">SEMRO_1146_G246320.1</name>
</gene>
<feature type="compositionally biased region" description="Pro residues" evidence="1">
    <location>
        <begin position="1489"/>
        <end position="1532"/>
    </location>
</feature>
<feature type="compositionally biased region" description="Low complexity" evidence="1">
    <location>
        <begin position="1421"/>
        <end position="1443"/>
    </location>
</feature>
<evidence type="ECO:0000313" key="3">
    <source>
        <dbReference type="Proteomes" id="UP001153069"/>
    </source>
</evidence>
<dbReference type="Proteomes" id="UP001153069">
    <property type="component" value="Unassembled WGS sequence"/>
</dbReference>
<dbReference type="OrthoDB" id="57480at2759"/>
<protein>
    <submittedName>
        <fullName evidence="2">Uncharacterized protein</fullName>
    </submittedName>
</protein>
<feature type="region of interest" description="Disordered" evidence="1">
    <location>
        <begin position="1688"/>
        <end position="1942"/>
    </location>
</feature>
<feature type="compositionally biased region" description="Low complexity" evidence="1">
    <location>
        <begin position="1865"/>
        <end position="1911"/>
    </location>
</feature>
<comment type="caution">
    <text evidence="2">The sequence shown here is derived from an EMBL/GenBank/DDBJ whole genome shotgun (WGS) entry which is preliminary data.</text>
</comment>
<feature type="compositionally biased region" description="Low complexity" evidence="1">
    <location>
        <begin position="1349"/>
        <end position="1367"/>
    </location>
</feature>
<accession>A0A9N8EHL5</accession>